<evidence type="ECO:0000313" key="10">
    <source>
        <dbReference type="EMBL" id="MBD3720575.1"/>
    </source>
</evidence>
<evidence type="ECO:0000256" key="1">
    <source>
        <dbReference type="SAM" id="Phobius"/>
    </source>
</evidence>
<geneLocation type="plasmid" evidence="2">
    <name>PU25001</name>
</geneLocation>
<keyword evidence="1" id="KW-0472">Membrane</keyword>
<evidence type="ECO:0000313" key="6">
    <source>
        <dbReference type="EMBL" id="MBD3708787.1"/>
    </source>
</evidence>
<evidence type="ECO:0000313" key="11">
    <source>
        <dbReference type="EMBL" id="MBD3721989.1"/>
    </source>
</evidence>
<dbReference type="EMBL" id="JACXSW010000003">
    <property type="protein sequence ID" value="MBD3715635.1"/>
    <property type="molecule type" value="Genomic_DNA"/>
</dbReference>
<sequence length="71" mass="7818">MTALPTDLIHSGNLTVNEINRSAGFLINSFDLPGIGIFMGISARFLRIFRFALPGALAGIAFRTLLHLFIW</sequence>
<evidence type="ECO:0000313" key="7">
    <source>
        <dbReference type="EMBL" id="MBD3709943.1"/>
    </source>
</evidence>
<dbReference type="EMBL" id="RDAM01000002">
    <property type="protein sequence ID" value="RRE94582.1"/>
    <property type="molecule type" value="Genomic_DNA"/>
</dbReference>
<gene>
    <name evidence="12" type="ORF">DM078_29410</name>
    <name evidence="13" type="ORF">EAO17_28090</name>
    <name evidence="11" type="ORF">IE978_01340</name>
    <name evidence="8" type="ORF">IE979_02460</name>
    <name evidence="6" type="ORF">IE987_30085</name>
    <name evidence="9" type="ORF">IE988_28635</name>
    <name evidence="10" type="ORF">IE988_29855</name>
    <name evidence="5" type="ORF">IE990_31330</name>
    <name evidence="4" type="ORF">IE991_30140</name>
    <name evidence="7" type="ORF">IE996_29065</name>
    <name evidence="3" type="ORF">LS45_28745</name>
</gene>
<evidence type="ECO:0000313" key="3">
    <source>
        <dbReference type="EMBL" id="KII00749.1"/>
    </source>
</evidence>
<dbReference type="Proteomes" id="UP000639195">
    <property type="component" value="Unassembled WGS sequence"/>
</dbReference>
<dbReference type="Proteomes" id="UP000031820">
    <property type="component" value="Unassembled WGS sequence"/>
</dbReference>
<proteinExistence type="predicted"/>
<evidence type="ECO:0000313" key="5">
    <source>
        <dbReference type="EMBL" id="MBD3705112.1"/>
    </source>
</evidence>
<name>A0A0M6XI07_KLEPN</name>
<reference evidence="2" key="2">
    <citation type="journal article" date="2016" name="Mem. Inst. Oswaldo Cruz">
        <title>Whole genome sequence of Klebsiella pneumoniae U25, a hypermucoviscous, multidrug resistant, biofilm producing isolate from India.</title>
        <authorList>
            <person name="Rafiq Z."/>
            <person name="Sam N."/>
            <person name="Vaidyanathan R."/>
        </authorList>
    </citation>
    <scope>NUCLEOTIDE SEQUENCE</scope>
    <source>
        <strain evidence="2">U25</strain>
        <plasmid evidence="2">PU25001</plasmid>
    </source>
</reference>
<dbReference type="Proteomes" id="UP000622731">
    <property type="component" value="Unassembled WGS sequence"/>
</dbReference>
<keyword evidence="1" id="KW-1133">Transmembrane helix</keyword>
<protein>
    <submittedName>
        <fullName evidence="2">Uncharacterized protein</fullName>
    </submittedName>
</protein>
<dbReference type="EMBL" id="JACXTH010000013">
    <property type="protein sequence ID" value="MBD3705112.1"/>
    <property type="molecule type" value="Genomic_DNA"/>
</dbReference>
<dbReference type="EMBL" id="JACXTN010000003">
    <property type="protein sequence ID" value="MBD3709943.1"/>
    <property type="molecule type" value="Genomic_DNA"/>
</dbReference>
<dbReference type="Proteomes" id="UP000598328">
    <property type="component" value="Unassembled WGS sequence"/>
</dbReference>
<dbReference type="RefSeq" id="WP_004152285.1">
    <property type="nucleotide sequence ID" value="NC_019390.1"/>
</dbReference>
<dbReference type="Proteomes" id="UP000253559">
    <property type="component" value="Unassembled WGS sequence"/>
</dbReference>
<reference evidence="12" key="4">
    <citation type="submission" date="2018-08" db="EMBL/GenBank/DDBJ databases">
        <title>Klebsiella pneumoniae genome sequencing and assembly.</title>
        <authorList>
            <person name="Martins R.C.R."/>
            <person name="Perdigao-Neto L.V."/>
            <person name="Costa S.F."/>
            <person name="Levin A.S.S."/>
        </authorList>
    </citation>
    <scope>NUCLEOTIDE SEQUENCE</scope>
    <source>
        <strain evidence="12">BC_5001</strain>
    </source>
</reference>
<dbReference type="EMBL" id="JACXSV010000005">
    <property type="protein sequence ID" value="MBD3721989.1"/>
    <property type="molecule type" value="Genomic_DNA"/>
</dbReference>
<reference evidence="13 15" key="6">
    <citation type="journal article" date="2019" name="Antimicrob. Agents Chemother.">
        <title>Applying Rapid Whole Genome Sequencing to Predict Phenotypic Antimicrobial Susceptibility Testing Results Among Carbapenem-Resistant Klebsiella pneumoniae Clinical Isolates.</title>
        <authorList>
            <person name="Tamma P.D."/>
            <person name="Fan Y."/>
            <person name="Bergman Y."/>
            <person name="Pertea G."/>
            <person name="Kazmi A."/>
            <person name="Lewis S."/>
            <person name="Carroll K.C."/>
            <person name="Schatz M.C."/>
            <person name="Timp W."/>
            <person name="Simner P.J."/>
        </authorList>
    </citation>
    <scope>NUCLEOTIDE SEQUENCE [LARGE SCALE GENOMIC DNA]</scope>
    <source>
        <strain evidence="13 15">KLPN_104</strain>
    </source>
</reference>
<dbReference type="EMBL" id="QOHW01000064">
    <property type="protein sequence ID" value="RBZ15477.1"/>
    <property type="molecule type" value="Genomic_DNA"/>
</dbReference>
<dbReference type="KEGG" id="kpne:KU54_00940"/>
<feature type="transmembrane region" description="Helical" evidence="1">
    <location>
        <begin position="48"/>
        <end position="70"/>
    </location>
</feature>
<dbReference type="EMBL" id="JRRF01000056">
    <property type="protein sequence ID" value="KII00749.1"/>
    <property type="molecule type" value="Genomic_DNA"/>
</dbReference>
<reference evidence="13" key="5">
    <citation type="submission" date="2018-10" db="EMBL/GenBank/DDBJ databases">
        <authorList>
            <person name="Fan Y."/>
            <person name="Timp W."/>
            <person name="Bergman Y."/>
            <person name="Tamma P."/>
            <person name="Simner P."/>
        </authorList>
    </citation>
    <scope>NUCLEOTIDE SEQUENCE</scope>
    <source>
        <strain evidence="13">KLPN_104</strain>
    </source>
</reference>
<organism evidence="2">
    <name type="scientific">Klebsiella pneumoniae</name>
    <dbReference type="NCBI Taxonomy" id="573"/>
    <lineage>
        <taxon>Bacteria</taxon>
        <taxon>Pseudomonadati</taxon>
        <taxon>Pseudomonadota</taxon>
        <taxon>Gammaproteobacteria</taxon>
        <taxon>Enterobacterales</taxon>
        <taxon>Enterobacteriaceae</taxon>
        <taxon>Klebsiella/Raoultella group</taxon>
        <taxon>Klebsiella</taxon>
        <taxon>Klebsiella pneumoniae complex</taxon>
    </lineage>
</organism>
<keyword evidence="1" id="KW-0812">Transmembrane</keyword>
<dbReference type="EMBL" id="JACXTF010000003">
    <property type="protein sequence ID" value="MBD3720575.1"/>
    <property type="molecule type" value="Genomic_DNA"/>
</dbReference>
<dbReference type="Proteomes" id="UP000616340">
    <property type="component" value="Unassembled WGS sequence"/>
</dbReference>
<evidence type="ECO:0000313" key="15">
    <source>
        <dbReference type="Proteomes" id="UP000275975"/>
    </source>
</evidence>
<evidence type="ECO:0000313" key="13">
    <source>
        <dbReference type="EMBL" id="RRE94582.1"/>
    </source>
</evidence>
<dbReference type="Proteomes" id="UP000657739">
    <property type="component" value="Unassembled WGS sequence"/>
</dbReference>
<reference evidence="3 14" key="1">
    <citation type="submission" date="2014-10" db="EMBL/GenBank/DDBJ databases">
        <title>Plasmid movement, recombination, and chromosomal integration amongst multidrug resistant commensal Escherichia coli clones within a single commercial turkey flock.</title>
        <authorList>
            <person name="Lang K."/>
            <person name="Dorn K."/>
            <person name="Danzeisen J."/>
            <person name="Johnson T."/>
        </authorList>
    </citation>
    <scope>NUCLEOTIDE SEQUENCE [LARGE SCALE GENOMIC DNA]</scope>
    <source>
        <strain evidence="3 14">UMNturkey9</strain>
    </source>
</reference>
<evidence type="ECO:0000313" key="12">
    <source>
        <dbReference type="EMBL" id="RBZ15477.1"/>
    </source>
</evidence>
<dbReference type="Proteomes" id="UP000652007">
    <property type="component" value="Unassembled WGS sequence"/>
</dbReference>
<dbReference type="KEGG" id="kpnu:LI86_27750"/>
<dbReference type="AlphaFoldDB" id="A0A0M6XI07"/>
<keyword evidence="2" id="KW-0614">Plasmid</keyword>
<dbReference type="EMBL" id="JACXTI010000006">
    <property type="protein sequence ID" value="MBD3701599.1"/>
    <property type="molecule type" value="Genomic_DNA"/>
</dbReference>
<dbReference type="Proteomes" id="UP000631473">
    <property type="component" value="Unassembled WGS sequence"/>
</dbReference>
<reference evidence="4" key="7">
    <citation type="submission" date="2020-07" db="EMBL/GenBank/DDBJ databases">
        <title>Clinical and genomic characterization of carbapenemase-producing Enterobacterales causing secondary infections during the COVID-19 crisis at a New York City hospital.</title>
        <authorList>
            <person name="Gomez-Simmonds A."/>
            <person name="Annavajhala M.K."/>
            <person name="Uhlemann A.-C."/>
        </authorList>
    </citation>
    <scope>NUCLEOTIDE SEQUENCE</scope>
    <source>
        <strain evidence="11">KP1826</strain>
        <strain evidence="8">KP1827</strain>
        <strain evidence="6">NK1593</strain>
        <strain evidence="9">NK1594</strain>
        <strain evidence="5">NK1596</strain>
        <strain evidence="4">NK1597</strain>
        <strain evidence="7">NK1677</strain>
    </source>
</reference>
<evidence type="ECO:0000313" key="2">
    <source>
        <dbReference type="EMBL" id="ALI93294.1"/>
    </source>
</evidence>
<accession>A0A0M6XI07</accession>
<dbReference type="Proteomes" id="UP000275975">
    <property type="component" value="Unassembled WGS sequence"/>
</dbReference>
<dbReference type="EMBL" id="KT203286">
    <property type="protein sequence ID" value="ALI93294.1"/>
    <property type="molecule type" value="Genomic_DNA"/>
</dbReference>
<dbReference type="PATRIC" id="fig|573.1347.peg.5253"/>
<evidence type="ECO:0000313" key="4">
    <source>
        <dbReference type="EMBL" id="MBD3701599.1"/>
    </source>
</evidence>
<dbReference type="EMBL" id="JACXTE010000006">
    <property type="protein sequence ID" value="MBD3708787.1"/>
    <property type="molecule type" value="Genomic_DNA"/>
</dbReference>
<reference evidence="12" key="3">
    <citation type="submission" date="2018-07" db="EMBL/GenBank/DDBJ databases">
        <authorList>
            <person name="Martins R.C."/>
            <person name="Perdigao-Neto L.V."/>
            <person name="Costa S.F."/>
            <person name="Levin A.S.S."/>
        </authorList>
    </citation>
    <scope>NUCLEOTIDE SEQUENCE</scope>
    <source>
        <strain evidence="12">BC_5001</strain>
    </source>
</reference>
<evidence type="ECO:0000313" key="8">
    <source>
        <dbReference type="EMBL" id="MBD3715635.1"/>
    </source>
</evidence>
<dbReference type="EMBL" id="JACXTF010000003">
    <property type="protein sequence ID" value="MBD3720510.1"/>
    <property type="molecule type" value="Genomic_DNA"/>
</dbReference>
<evidence type="ECO:0000313" key="9">
    <source>
        <dbReference type="EMBL" id="MBD3720510.1"/>
    </source>
</evidence>
<evidence type="ECO:0000313" key="14">
    <source>
        <dbReference type="Proteomes" id="UP000031820"/>
    </source>
</evidence>